<feature type="region of interest" description="Disordered" evidence="1">
    <location>
        <begin position="167"/>
        <end position="193"/>
    </location>
</feature>
<dbReference type="RefSeq" id="WP_066471594.1">
    <property type="nucleotide sequence ID" value="NZ_CBCRUZ010000001.1"/>
</dbReference>
<proteinExistence type="predicted"/>
<evidence type="ECO:0000313" key="2">
    <source>
        <dbReference type="EMBL" id="QXQ15238.1"/>
    </source>
</evidence>
<sequence length="193" mass="21524">MDDARGSVTNWWAYAHQHVLRYRLAVLAPNARHVVEHAGGWLFDRAMSGWEVTVALTDVSDVAPLRILGATVLELEGPLAVPMHHRFPNVLAVDPELLATDDRIRVGLLESLRRGLFEVVLWDQTLPAGFDELAGRKEYELSVAALAFKRQALTMVGATIDSLRPTERFRGTADMHKKSVRTTDPVKPPTDRP</sequence>
<accession>A0ABX8SBS8</accession>
<feature type="compositionally biased region" description="Basic and acidic residues" evidence="1">
    <location>
        <begin position="167"/>
        <end position="177"/>
    </location>
</feature>
<keyword evidence="3" id="KW-1185">Reference proteome</keyword>
<protein>
    <submittedName>
        <fullName evidence="2">Uncharacterized protein</fullName>
    </submittedName>
</protein>
<organism evidence="2 3">
    <name type="scientific">Skermania pinensis</name>
    <dbReference type="NCBI Taxonomy" id="39122"/>
    <lineage>
        <taxon>Bacteria</taxon>
        <taxon>Bacillati</taxon>
        <taxon>Actinomycetota</taxon>
        <taxon>Actinomycetes</taxon>
        <taxon>Mycobacteriales</taxon>
        <taxon>Gordoniaceae</taxon>
        <taxon>Skermania</taxon>
    </lineage>
</organism>
<dbReference type="EMBL" id="CP079105">
    <property type="protein sequence ID" value="QXQ15238.1"/>
    <property type="molecule type" value="Genomic_DNA"/>
</dbReference>
<evidence type="ECO:0000256" key="1">
    <source>
        <dbReference type="SAM" id="MobiDB-lite"/>
    </source>
</evidence>
<gene>
    <name evidence="2" type="ORF">KV203_07935</name>
</gene>
<evidence type="ECO:0000313" key="3">
    <source>
        <dbReference type="Proteomes" id="UP000887023"/>
    </source>
</evidence>
<dbReference type="Proteomes" id="UP000887023">
    <property type="component" value="Chromosome"/>
</dbReference>
<name>A0ABX8SBS8_9ACTN</name>
<reference evidence="2" key="1">
    <citation type="submission" date="2021-07" db="EMBL/GenBank/DDBJ databases">
        <title>Candidatus Kaistella beijingensis sp. nov. isolated from a municipal wastewater treatment plant is involved in sludge foaming.</title>
        <authorList>
            <person name="Song Y."/>
            <person name="Liu S.-J."/>
        </authorList>
    </citation>
    <scope>NUCLEOTIDE SEQUENCE</scope>
    <source>
        <strain evidence="2">DSM 43998</strain>
    </source>
</reference>